<accession>A0A0K6I251</accession>
<dbReference type="Pfam" id="PF05099">
    <property type="entry name" value="TerB"/>
    <property type="match status" value="1"/>
</dbReference>
<evidence type="ECO:0000259" key="1">
    <source>
        <dbReference type="Pfam" id="PF05099"/>
    </source>
</evidence>
<dbReference type="RefSeq" id="WP_055455935.1">
    <property type="nucleotide sequence ID" value="NZ_CYHE01000007.1"/>
</dbReference>
<keyword evidence="3" id="KW-1185">Reference proteome</keyword>
<dbReference type="OrthoDB" id="5402150at2"/>
<dbReference type="Proteomes" id="UP000183900">
    <property type="component" value="Unassembled WGS sequence"/>
</dbReference>
<sequence>MLDAFKRFIKDVTFGDSDNLTFAEDDHRLAVAALLVHVISVDGEVDDVEKTKLTSILKTHYSLSDSETAELVALATDKDNEAVDMYGFTSVLKRKLDEEERQKIIELMWQLVYADGHVHEFEDNTIWRVSELLGVSSRERIALRQKVAREQGQPDTE</sequence>
<dbReference type="CDD" id="cd07313">
    <property type="entry name" value="terB_like_2"/>
    <property type="match status" value="1"/>
</dbReference>
<dbReference type="InterPro" id="IPR029024">
    <property type="entry name" value="TerB-like"/>
</dbReference>
<proteinExistence type="predicted"/>
<feature type="domain" description="Co-chaperone DjlA N-terminal" evidence="1">
    <location>
        <begin position="28"/>
        <end position="145"/>
    </location>
</feature>
<dbReference type="EMBL" id="CYHE01000007">
    <property type="protein sequence ID" value="CUA97224.1"/>
    <property type="molecule type" value="Genomic_DNA"/>
</dbReference>
<reference evidence="3" key="1">
    <citation type="submission" date="2015-08" db="EMBL/GenBank/DDBJ databases">
        <authorList>
            <person name="Varghese N."/>
        </authorList>
    </citation>
    <scope>NUCLEOTIDE SEQUENCE [LARGE SCALE GENOMIC DNA]</scope>
    <source>
        <strain evidence="3">DSM 23407</strain>
    </source>
</reference>
<organism evidence="2 3">
    <name type="scientific">Pannonibacter indicus</name>
    <dbReference type="NCBI Taxonomy" id="466044"/>
    <lineage>
        <taxon>Bacteria</taxon>
        <taxon>Pseudomonadati</taxon>
        <taxon>Pseudomonadota</taxon>
        <taxon>Alphaproteobacteria</taxon>
        <taxon>Hyphomicrobiales</taxon>
        <taxon>Stappiaceae</taxon>
        <taxon>Pannonibacter</taxon>
    </lineage>
</organism>
<dbReference type="SUPFAM" id="SSF158682">
    <property type="entry name" value="TerB-like"/>
    <property type="match status" value="1"/>
</dbReference>
<name>A0A0K6I251_9HYPH</name>
<evidence type="ECO:0000313" key="2">
    <source>
        <dbReference type="EMBL" id="CUA97224.1"/>
    </source>
</evidence>
<dbReference type="InterPro" id="IPR007791">
    <property type="entry name" value="DjlA_N"/>
</dbReference>
<gene>
    <name evidence="2" type="ORF">Ga0061067_10761</name>
</gene>
<dbReference type="Gene3D" id="1.10.3680.10">
    <property type="entry name" value="TerB-like"/>
    <property type="match status" value="1"/>
</dbReference>
<evidence type="ECO:0000313" key="3">
    <source>
        <dbReference type="Proteomes" id="UP000183900"/>
    </source>
</evidence>
<protein>
    <submittedName>
        <fullName evidence="2">Uncharacterized conserved protein, tellurite resistance protein B (TerB) family</fullName>
    </submittedName>
</protein>
<dbReference type="AlphaFoldDB" id="A0A0K6I251"/>